<dbReference type="EMBL" id="KZ824796">
    <property type="protein sequence ID" value="RAH81399.1"/>
    <property type="molecule type" value="Genomic_DNA"/>
</dbReference>
<accession>A0A8T8X1H3</accession>
<proteinExistence type="predicted"/>
<sequence length="52" mass="6419">MRHNEKRRMRREKERRRQKKRRSEEKKQRSQGVKVGPACSRRPSNAMSRPPF</sequence>
<dbReference type="RefSeq" id="XP_025527293.1">
    <property type="nucleotide sequence ID" value="XM_025665854.1"/>
</dbReference>
<dbReference type="AlphaFoldDB" id="A0A8T8X1H3"/>
<evidence type="ECO:0000256" key="1">
    <source>
        <dbReference type="SAM" id="MobiDB-lite"/>
    </source>
</evidence>
<evidence type="ECO:0000313" key="3">
    <source>
        <dbReference type="Proteomes" id="UP000249497"/>
    </source>
</evidence>
<protein>
    <submittedName>
        <fullName evidence="2">Uncharacterized protein</fullName>
    </submittedName>
</protein>
<name>A0A8T8X1H3_ASPJA</name>
<feature type="region of interest" description="Disordered" evidence="1">
    <location>
        <begin position="1"/>
        <end position="52"/>
    </location>
</feature>
<reference evidence="2 3" key="1">
    <citation type="submission" date="2018-02" db="EMBL/GenBank/DDBJ databases">
        <title>The genomes of Aspergillus section Nigri reveals drivers in fungal speciation.</title>
        <authorList>
            <consortium name="DOE Joint Genome Institute"/>
            <person name="Vesth T.C."/>
            <person name="Nybo J."/>
            <person name="Theobald S."/>
            <person name="Brandl J."/>
            <person name="Frisvad J.C."/>
            <person name="Nielsen K.F."/>
            <person name="Lyhne E.K."/>
            <person name="Kogle M.E."/>
            <person name="Kuo A."/>
            <person name="Riley R."/>
            <person name="Clum A."/>
            <person name="Nolan M."/>
            <person name="Lipzen A."/>
            <person name="Salamov A."/>
            <person name="Henrissat B."/>
            <person name="Wiebenga A."/>
            <person name="De vries R.P."/>
            <person name="Grigoriev I.V."/>
            <person name="Mortensen U.H."/>
            <person name="Andersen M.R."/>
            <person name="Baker S.E."/>
        </authorList>
    </citation>
    <scope>NUCLEOTIDE SEQUENCE [LARGE SCALE GENOMIC DNA]</scope>
    <source>
        <strain evidence="2 3">CBS 114.51</strain>
    </source>
</reference>
<dbReference type="Proteomes" id="UP000249497">
    <property type="component" value="Unassembled WGS sequence"/>
</dbReference>
<feature type="compositionally biased region" description="Polar residues" evidence="1">
    <location>
        <begin position="42"/>
        <end position="52"/>
    </location>
</feature>
<feature type="compositionally biased region" description="Basic residues" evidence="1">
    <location>
        <begin position="1"/>
        <end position="21"/>
    </location>
</feature>
<evidence type="ECO:0000313" key="2">
    <source>
        <dbReference type="EMBL" id="RAH81399.1"/>
    </source>
</evidence>
<dbReference type="GeneID" id="37169546"/>
<keyword evidence="3" id="KW-1185">Reference proteome</keyword>
<gene>
    <name evidence="2" type="ORF">BO86DRAFT_101232</name>
</gene>
<organism evidence="2 3">
    <name type="scientific">Aspergillus japonicus CBS 114.51</name>
    <dbReference type="NCBI Taxonomy" id="1448312"/>
    <lineage>
        <taxon>Eukaryota</taxon>
        <taxon>Fungi</taxon>
        <taxon>Dikarya</taxon>
        <taxon>Ascomycota</taxon>
        <taxon>Pezizomycotina</taxon>
        <taxon>Eurotiomycetes</taxon>
        <taxon>Eurotiomycetidae</taxon>
        <taxon>Eurotiales</taxon>
        <taxon>Aspergillaceae</taxon>
        <taxon>Aspergillus</taxon>
        <taxon>Aspergillus subgen. Circumdati</taxon>
    </lineage>
</organism>